<feature type="region of interest" description="Disordered" evidence="1">
    <location>
        <begin position="174"/>
        <end position="197"/>
    </location>
</feature>
<reference evidence="3" key="1">
    <citation type="submission" date="2020-12" db="EMBL/GenBank/DDBJ databases">
        <title>Metabolic potential, ecology and presence of endohyphal bacteria is reflected in genomic diversity of Mucoromycotina.</title>
        <authorList>
            <person name="Muszewska A."/>
            <person name="Okrasinska A."/>
            <person name="Steczkiewicz K."/>
            <person name="Drgas O."/>
            <person name="Orlowska M."/>
            <person name="Perlinska-Lenart U."/>
            <person name="Aleksandrzak-Piekarczyk T."/>
            <person name="Szatraj K."/>
            <person name="Zielenkiewicz U."/>
            <person name="Pilsyk S."/>
            <person name="Malc E."/>
            <person name="Mieczkowski P."/>
            <person name="Kruszewska J.S."/>
            <person name="Biernat P."/>
            <person name="Pawlowska J."/>
        </authorList>
    </citation>
    <scope>NUCLEOTIDE SEQUENCE</scope>
    <source>
        <strain evidence="3">WA0000051536</strain>
    </source>
</reference>
<dbReference type="Pfam" id="PF25556">
    <property type="entry name" value="SET_TTL"/>
    <property type="match status" value="2"/>
</dbReference>
<accession>A0A8H7UH57</accession>
<dbReference type="Pfam" id="PF03133">
    <property type="entry name" value="TTL"/>
    <property type="match status" value="1"/>
</dbReference>
<dbReference type="PANTHER" id="PTHR46088:SF1">
    <property type="entry name" value="TUBULIN--TYROSINE LIGASE-LIKE PROTEIN 12"/>
    <property type="match status" value="1"/>
</dbReference>
<dbReference type="InterPro" id="IPR004344">
    <property type="entry name" value="TTL/TTLL_fam"/>
</dbReference>
<dbReference type="InterPro" id="IPR046341">
    <property type="entry name" value="SET_dom_sf"/>
</dbReference>
<dbReference type="Gene3D" id="3.30.470.20">
    <property type="entry name" value="ATP-grasp fold, B domain"/>
    <property type="match status" value="1"/>
</dbReference>
<dbReference type="SUPFAM" id="SSF82199">
    <property type="entry name" value="SET domain"/>
    <property type="match status" value="1"/>
</dbReference>
<protein>
    <recommendedName>
        <fullName evidence="2">Tubulin--tyrosine ligase-like protein 12 SET-like domain-containing protein</fullName>
    </recommendedName>
</protein>
<evidence type="ECO:0000313" key="4">
    <source>
        <dbReference type="Proteomes" id="UP000612746"/>
    </source>
</evidence>
<dbReference type="InterPro" id="IPR057954">
    <property type="entry name" value="SET_TTL12"/>
</dbReference>
<dbReference type="GO" id="GO:0005737">
    <property type="term" value="C:cytoplasm"/>
    <property type="evidence" value="ECO:0007669"/>
    <property type="project" value="TreeGrafter"/>
</dbReference>
<proteinExistence type="predicted"/>
<evidence type="ECO:0000313" key="3">
    <source>
        <dbReference type="EMBL" id="KAG2185616.1"/>
    </source>
</evidence>
<organism evidence="3 4">
    <name type="scientific">Umbelopsis vinacea</name>
    <dbReference type="NCBI Taxonomy" id="44442"/>
    <lineage>
        <taxon>Eukaryota</taxon>
        <taxon>Fungi</taxon>
        <taxon>Fungi incertae sedis</taxon>
        <taxon>Mucoromycota</taxon>
        <taxon>Mucoromycotina</taxon>
        <taxon>Umbelopsidomycetes</taxon>
        <taxon>Umbelopsidales</taxon>
        <taxon>Umbelopsidaceae</taxon>
        <taxon>Umbelopsis</taxon>
    </lineage>
</organism>
<dbReference type="EMBL" id="JAEPRA010000005">
    <property type="protein sequence ID" value="KAG2185616.1"/>
    <property type="molecule type" value="Genomic_DNA"/>
</dbReference>
<feature type="compositionally biased region" description="Basic and acidic residues" evidence="1">
    <location>
        <begin position="181"/>
        <end position="197"/>
    </location>
</feature>
<name>A0A8H7UH57_9FUNG</name>
<sequence>MSAFDAFVTVHQYQLSAIPQELWETLFMKLGEDYLDAGEGNAFELHYGDNVEGYSLHAKTDLAKESNIFLIDHAWTTKPENAKKEIKSAPGLLDRLETIMDIEKEEVVDSDDEDEIEEDANMIDVVAEQANVSKEKAREALVAQRYDLVNAIMQLTMTEEFKAESERLQDQVLGQVLASGKPEEKEERLKKEKEERRKEKEKEVLARRINEVYSKMWTYNQTYQYSVVTPEGTTGVESVWYMNDEVGSAVVHSSEPNCVMLPFIFSRGHASTIPYSVLFPIKDIAQGEIVTRDFIPKDLKEKLEREAYLAAFPGRIADEEEMGGEDDFIDAYEKSTETTSKPATSAKPVNAEAILKMPTTQNVEIKVYTTADFVKQNLTLPHIVFTDDIQSADIIWVVQDFGDWNQLKPNQRISQVPNESCLTYKNNLAQLLSQTYGKVSWFPQTYNLINQLPAFVGDYLQRSRNPEDHNLWITKPWNYARGMDIGIAESLPQAIRQRETATPKIVQEYVDKPLLYHDRKFDLRYIVLLQQTQPMIACVYNMFWIRLANKKYDMQNLDDYEKHFTVMNYSNYQMTQIHYQEFIKNIEKEHKGLKWAEIQKDINVAIKDVLSAACIQEQPLGMASPSTAFKPFAVYGFDVMVTSDLKPKIIEVNFSPDCTRACQYDSEFVNNIFSVVDGRVGQIGKALEAFTIL</sequence>
<keyword evidence="4" id="KW-1185">Reference proteome</keyword>
<dbReference type="PROSITE" id="PS51221">
    <property type="entry name" value="TTL"/>
    <property type="match status" value="1"/>
</dbReference>
<evidence type="ECO:0000256" key="1">
    <source>
        <dbReference type="SAM" id="MobiDB-lite"/>
    </source>
</evidence>
<dbReference type="PANTHER" id="PTHR46088">
    <property type="entry name" value="TUBULIN--TYROSINE LIGASE-LIKE PROTEIN 12"/>
    <property type="match status" value="1"/>
</dbReference>
<feature type="domain" description="Tubulin--tyrosine ligase-like protein 12 SET-like" evidence="2">
    <location>
        <begin position="208"/>
        <end position="297"/>
    </location>
</feature>
<dbReference type="CDD" id="cd14278">
    <property type="entry name" value="UBA_NAC_like"/>
    <property type="match status" value="1"/>
</dbReference>
<evidence type="ECO:0000259" key="2">
    <source>
        <dbReference type="Pfam" id="PF25556"/>
    </source>
</evidence>
<dbReference type="InterPro" id="IPR027749">
    <property type="entry name" value="TTLL12"/>
</dbReference>
<feature type="domain" description="Tubulin--tyrosine ligase-like protein 12 SET-like" evidence="2">
    <location>
        <begin position="63"/>
        <end position="112"/>
    </location>
</feature>
<comment type="caution">
    <text evidence="3">The sequence shown here is derived from an EMBL/GenBank/DDBJ whole genome shotgun (WGS) entry which is preliminary data.</text>
</comment>
<gene>
    <name evidence="3" type="ORF">INT44_002409</name>
</gene>
<dbReference type="OrthoDB" id="2127950at2759"/>
<dbReference type="SUPFAM" id="SSF56059">
    <property type="entry name" value="Glutathione synthetase ATP-binding domain-like"/>
    <property type="match status" value="1"/>
</dbReference>
<dbReference type="Gene3D" id="1.10.8.10">
    <property type="entry name" value="DNA helicase RuvA subunit, C-terminal domain"/>
    <property type="match status" value="1"/>
</dbReference>
<dbReference type="AlphaFoldDB" id="A0A8H7UH57"/>
<dbReference type="Proteomes" id="UP000612746">
    <property type="component" value="Unassembled WGS sequence"/>
</dbReference>